<feature type="region of interest" description="Disordered" evidence="1">
    <location>
        <begin position="51"/>
        <end position="74"/>
    </location>
</feature>
<comment type="caution">
    <text evidence="2">The sequence shown here is derived from an EMBL/GenBank/DDBJ whole genome shotgun (WGS) entry which is preliminary data.</text>
</comment>
<evidence type="ECO:0000313" key="2">
    <source>
        <dbReference type="EMBL" id="KZM27247.1"/>
    </source>
</evidence>
<gene>
    <name evidence="2" type="ORF">ST47_g1636</name>
</gene>
<name>A0A163KTV6_DIDRA</name>
<dbReference type="AlphaFoldDB" id="A0A163KTV6"/>
<dbReference type="PANTHER" id="PTHR35340">
    <property type="entry name" value="PQQ ENZYME REPEAT PROTEIN-RELATED"/>
    <property type="match status" value="1"/>
</dbReference>
<feature type="region of interest" description="Disordered" evidence="1">
    <location>
        <begin position="557"/>
        <end position="610"/>
    </location>
</feature>
<evidence type="ECO:0000256" key="1">
    <source>
        <dbReference type="SAM" id="MobiDB-lite"/>
    </source>
</evidence>
<dbReference type="InterPro" id="IPR053143">
    <property type="entry name" value="Arylsulfate_ST"/>
</dbReference>
<sequence length="1091" mass="119397">MLQHSHVKLRGLTKIWQSSSAQDVKRGNNNNNNKELDPVIRHATTCGPLNKQTGEIANPHKPRPMTDASLKRKTWPRRPCSPAFSVHGFLWFCLPPRLPTNPFHTRRFMKMGFFPALVYVSLLAFLPSVYSQDSVSYDLGTYGTNDSKGTPSQSYMSNTYVKPPQIQVNKDESGLADGYVFLGMDGRPTSGQNWPTIYGNCIDDTTSFAVVLTILTDFSQDRMGTLVWTGNYTEPFDFKTQTYKGQPVLTSCSGELKDGFGRGSYFILNQSYAEIAHFQANRFGDDMGDIHEITITSDNVALIPIYRAIPWNLKEIGCIEDGCLFENTFQEIDIESGEFVFEWNASTHVGINESYNSLPEDVGRAESSPWDYFHINSIEKDANGDHLVDDAAVFAFQRDARWINGKNQKRMTLFDNGPTEKVASSRGLLLDVNQNDMTVKLVQDFINGAKTWAQFEGNLQAIDLSNENTNLFIGYGSQPYFAELNANGDVLLDVQFGNQMLQTDCENWVVYTANAANSSTWTNVTAVHRTGFETIVDLMDVQLDAYVRGKAINGPGSVLGRTQASDGNQLFDSPDDIQENASTSPTAASSTTSSSSGTSAAASSSTSTGAAAKVTQSVKEQVYLAAVIIAGKYVQLVKVVAGTTVLVSAFSTRRNRQTSDLRPAITPSYQALQLCQEQVPEVRSCVDDESKKRFNGPRIRIPFLRASSLSVVYLANNTTLGSSQDHAAIAMLEQQALSRPSVPSRKQDLIFHHTIIPTTTLIPTTTYPFVATTYTNPSPSTQSSYPTPYTDTTWLPWVTADTHPRIPGPDGIRAACVISNAATLAPVLWSKSNTARERSFDSNNPISAATDQDPWTLSVARGTRLLQGMKSSDAVAATLYGLGNTAEAPFDGLLTSKLLEWGYNDNTPAMQNLYDSDCNMASASGHTLSRSFLDSGLDTQPKSQGGPNECFHIEHFDSPAVTRELNGLLPPKSKQVNTVCSTPHRVTGAEHTIGINAAGGAIFALNLARAASTARRLWGLPPTPEQLPHIRSVSDRTWAFYNRAVDATPGAHVKDIKCWTSPREEPGLWPGHEFGMESEAGKALLGSPVGR</sequence>
<accession>A0A163KTV6</accession>
<organism evidence="2 3">
    <name type="scientific">Didymella rabiei</name>
    <name type="common">Chickpea ascochyta blight fungus</name>
    <name type="synonym">Mycosphaerella rabiei</name>
    <dbReference type="NCBI Taxonomy" id="5454"/>
    <lineage>
        <taxon>Eukaryota</taxon>
        <taxon>Fungi</taxon>
        <taxon>Dikarya</taxon>
        <taxon>Ascomycota</taxon>
        <taxon>Pezizomycotina</taxon>
        <taxon>Dothideomycetes</taxon>
        <taxon>Pleosporomycetidae</taxon>
        <taxon>Pleosporales</taxon>
        <taxon>Pleosporineae</taxon>
        <taxon>Didymellaceae</taxon>
        <taxon>Ascochyta</taxon>
    </lineage>
</organism>
<evidence type="ECO:0000313" key="3">
    <source>
        <dbReference type="Proteomes" id="UP000076837"/>
    </source>
</evidence>
<dbReference type="PANTHER" id="PTHR35340:SF5">
    <property type="entry name" value="ASST-DOMAIN-CONTAINING PROTEIN"/>
    <property type="match status" value="1"/>
</dbReference>
<feature type="compositionally biased region" description="Polar residues" evidence="1">
    <location>
        <begin position="560"/>
        <end position="571"/>
    </location>
</feature>
<dbReference type="Proteomes" id="UP000076837">
    <property type="component" value="Unassembled WGS sequence"/>
</dbReference>
<dbReference type="Pfam" id="PF14269">
    <property type="entry name" value="Arylsulfotran_2"/>
    <property type="match status" value="1"/>
</dbReference>
<protein>
    <submittedName>
        <fullName evidence="2">Uncharacterized protein</fullName>
    </submittedName>
</protein>
<dbReference type="EMBL" id="JYNV01000076">
    <property type="protein sequence ID" value="KZM27247.1"/>
    <property type="molecule type" value="Genomic_DNA"/>
</dbReference>
<proteinExistence type="predicted"/>
<dbReference type="STRING" id="5454.A0A163KTV6"/>
<reference evidence="2 3" key="1">
    <citation type="journal article" date="2016" name="Sci. Rep.">
        <title>Draft genome sequencing and secretome analysis of fungal phytopathogen Ascochyta rabiei provides insight into the necrotrophic effector repertoire.</title>
        <authorList>
            <person name="Verma S."/>
            <person name="Gazara R.K."/>
            <person name="Nizam S."/>
            <person name="Parween S."/>
            <person name="Chattopadhyay D."/>
            <person name="Verma P.K."/>
        </authorList>
    </citation>
    <scope>NUCLEOTIDE SEQUENCE [LARGE SCALE GENOMIC DNA]</scope>
    <source>
        <strain evidence="2 3">ArDII</strain>
    </source>
</reference>
<dbReference type="InterPro" id="IPR039535">
    <property type="entry name" value="ASST-like"/>
</dbReference>
<feature type="compositionally biased region" description="Low complexity" evidence="1">
    <location>
        <begin position="581"/>
        <end position="610"/>
    </location>
</feature>
<keyword evidence="3" id="KW-1185">Reference proteome</keyword>